<proteinExistence type="inferred from homology"/>
<evidence type="ECO:0000256" key="2">
    <source>
        <dbReference type="ARBA" id="ARBA00022676"/>
    </source>
</evidence>
<keyword evidence="5" id="KW-0732">Signal</keyword>
<organism evidence="6 7">
    <name type="scientific">Chironomus riparius</name>
    <dbReference type="NCBI Taxonomy" id="315576"/>
    <lineage>
        <taxon>Eukaryota</taxon>
        <taxon>Metazoa</taxon>
        <taxon>Ecdysozoa</taxon>
        <taxon>Arthropoda</taxon>
        <taxon>Hexapoda</taxon>
        <taxon>Insecta</taxon>
        <taxon>Pterygota</taxon>
        <taxon>Neoptera</taxon>
        <taxon>Endopterygota</taxon>
        <taxon>Diptera</taxon>
        <taxon>Nematocera</taxon>
        <taxon>Chironomoidea</taxon>
        <taxon>Chironomidae</taxon>
        <taxon>Chironominae</taxon>
        <taxon>Chironomus</taxon>
    </lineage>
</organism>
<dbReference type="GO" id="GO:0016020">
    <property type="term" value="C:membrane"/>
    <property type="evidence" value="ECO:0007669"/>
    <property type="project" value="UniProtKB-SubCell"/>
</dbReference>
<sequence length="534" mass="61656">MKFISLLSTLAFFSILNVTTSSRILFVVAFPGKSHWLMFEPLINELLNRGHEVTTITHYPLKTDSKSYKEILINPPWIWDEKVNMSAYFTRAVRKESVIFKITSLWGFGISTTQFTLESPSVKSFIENDNSKFDLVISEQFQQESMNMFAHKYNSPLITIGTLDYADYMHNAQGQITPWSHVPHFVSYSTDKMSFMERLENIFVSLYDAIGRKLYYLPKMTELARKAFEKLENQQGGRLPSVEQLEKRISVHLMNAHPAFSYPRPKMPGMVDIAGVHIKALKPLPNDIQKFLDDANDGVILVSFGTFLQSSKMPPEKYQAMIDAFSSLKQRIIWKWEDDKKFPPNIYTSKWLPQAEILAHKNVKLMIGHGGIFGAQEAVYYGKPMIIYPFYGDQHLNGFKIEQSGIGILQSMDELSTESLLHAINHVIHNETFYKNIKIKSEIFKANQNSPLETALWWIEYVLKFNGAPHLQSPARNLPWFRYLSLDIAFVIFGALYIIYDFIRKLFNKLSTDKTEGQKTNNFKNNKSKKKKSE</sequence>
<gene>
    <name evidence="6" type="ORF">CHIRRI_LOCUS1916</name>
</gene>
<dbReference type="Pfam" id="PF00201">
    <property type="entry name" value="UDPGT"/>
    <property type="match status" value="1"/>
</dbReference>
<dbReference type="OrthoDB" id="67700at2759"/>
<dbReference type="PANTHER" id="PTHR48043">
    <property type="entry name" value="EG:EG0003.4 PROTEIN-RELATED"/>
    <property type="match status" value="1"/>
</dbReference>
<evidence type="ECO:0000313" key="7">
    <source>
        <dbReference type="Proteomes" id="UP001153620"/>
    </source>
</evidence>
<name>A0A9P0NC16_9DIPT</name>
<keyword evidence="5" id="KW-0812">Transmembrane</keyword>
<dbReference type="InterPro" id="IPR050271">
    <property type="entry name" value="UDP-glycosyltransferase"/>
</dbReference>
<evidence type="ECO:0000256" key="1">
    <source>
        <dbReference type="ARBA" id="ARBA00009995"/>
    </source>
</evidence>
<dbReference type="Gene3D" id="3.40.50.2000">
    <property type="entry name" value="Glycogen Phosphorylase B"/>
    <property type="match status" value="2"/>
</dbReference>
<evidence type="ECO:0000313" key="6">
    <source>
        <dbReference type="EMBL" id="CAH1711061.1"/>
    </source>
</evidence>
<feature type="signal peptide" evidence="5">
    <location>
        <begin position="1"/>
        <end position="21"/>
    </location>
</feature>
<evidence type="ECO:0000256" key="5">
    <source>
        <dbReference type="RuleBase" id="RU362059"/>
    </source>
</evidence>
<dbReference type="SUPFAM" id="SSF53756">
    <property type="entry name" value="UDP-Glycosyltransferase/glycogen phosphorylase"/>
    <property type="match status" value="1"/>
</dbReference>
<accession>A0A9P0NC16</accession>
<dbReference type="PANTHER" id="PTHR48043:SF158">
    <property type="entry name" value="UDP-GLUCURONOSYLTRANSFERASE"/>
    <property type="match status" value="1"/>
</dbReference>
<keyword evidence="5" id="KW-1133">Transmembrane helix</keyword>
<feature type="transmembrane region" description="Helical" evidence="5">
    <location>
        <begin position="480"/>
        <end position="500"/>
    </location>
</feature>
<evidence type="ECO:0000256" key="3">
    <source>
        <dbReference type="ARBA" id="ARBA00022679"/>
    </source>
</evidence>
<protein>
    <recommendedName>
        <fullName evidence="5">UDP-glucuronosyltransferase</fullName>
        <ecNumber evidence="5">2.4.1.17</ecNumber>
    </recommendedName>
</protein>
<reference evidence="6" key="2">
    <citation type="submission" date="2022-10" db="EMBL/GenBank/DDBJ databases">
        <authorList>
            <consortium name="ENA_rothamsted_submissions"/>
            <consortium name="culmorum"/>
            <person name="King R."/>
        </authorList>
    </citation>
    <scope>NUCLEOTIDE SEQUENCE</scope>
</reference>
<comment type="catalytic activity">
    <reaction evidence="5">
        <text>glucuronate acceptor + UDP-alpha-D-glucuronate = acceptor beta-D-glucuronoside + UDP + H(+)</text>
        <dbReference type="Rhea" id="RHEA:21032"/>
        <dbReference type="ChEBI" id="CHEBI:15378"/>
        <dbReference type="ChEBI" id="CHEBI:58052"/>
        <dbReference type="ChEBI" id="CHEBI:58223"/>
        <dbReference type="ChEBI" id="CHEBI:132367"/>
        <dbReference type="ChEBI" id="CHEBI:132368"/>
        <dbReference type="EC" id="2.4.1.17"/>
    </reaction>
</comment>
<keyword evidence="7" id="KW-1185">Reference proteome</keyword>
<keyword evidence="2 4" id="KW-0328">Glycosyltransferase</keyword>
<dbReference type="PROSITE" id="PS00375">
    <property type="entry name" value="UDPGT"/>
    <property type="match status" value="1"/>
</dbReference>
<dbReference type="InterPro" id="IPR002213">
    <property type="entry name" value="UDP_glucos_trans"/>
</dbReference>
<dbReference type="FunFam" id="3.40.50.2000:FF:000050">
    <property type="entry name" value="UDP-glucuronosyltransferase"/>
    <property type="match status" value="1"/>
</dbReference>
<dbReference type="EMBL" id="OU895877">
    <property type="protein sequence ID" value="CAH1711061.1"/>
    <property type="molecule type" value="Genomic_DNA"/>
</dbReference>
<comment type="subcellular location">
    <subcellularLocation>
        <location evidence="5">Membrane</location>
        <topology evidence="5">Single-pass membrane protein</topology>
    </subcellularLocation>
</comment>
<dbReference type="InterPro" id="IPR035595">
    <property type="entry name" value="UDP_glycos_trans_CS"/>
</dbReference>
<dbReference type="GO" id="GO:0015020">
    <property type="term" value="F:glucuronosyltransferase activity"/>
    <property type="evidence" value="ECO:0007669"/>
    <property type="project" value="UniProtKB-EC"/>
</dbReference>
<feature type="chain" id="PRO_5040537710" description="UDP-glucuronosyltransferase" evidence="5">
    <location>
        <begin position="22"/>
        <end position="534"/>
    </location>
</feature>
<comment type="similarity">
    <text evidence="1 4">Belongs to the UDP-glycosyltransferase family.</text>
</comment>
<reference evidence="6" key="1">
    <citation type="submission" date="2022-01" db="EMBL/GenBank/DDBJ databases">
        <authorList>
            <person name="King R."/>
        </authorList>
    </citation>
    <scope>NUCLEOTIDE SEQUENCE</scope>
</reference>
<dbReference type="CDD" id="cd03784">
    <property type="entry name" value="GT1_Gtf-like"/>
    <property type="match status" value="1"/>
</dbReference>
<dbReference type="AlphaFoldDB" id="A0A9P0NC16"/>
<keyword evidence="3 4" id="KW-0808">Transferase</keyword>
<dbReference type="EC" id="2.4.1.17" evidence="5"/>
<keyword evidence="5" id="KW-0472">Membrane</keyword>
<dbReference type="Proteomes" id="UP001153620">
    <property type="component" value="Chromosome 1"/>
</dbReference>
<evidence type="ECO:0000256" key="4">
    <source>
        <dbReference type="RuleBase" id="RU003718"/>
    </source>
</evidence>